<organism evidence="2">
    <name type="scientific">candidate division WOR-3 bacterium</name>
    <dbReference type="NCBI Taxonomy" id="2052148"/>
    <lineage>
        <taxon>Bacteria</taxon>
        <taxon>Bacteria division WOR-3</taxon>
    </lineage>
</organism>
<dbReference type="Gene3D" id="2.120.10.30">
    <property type="entry name" value="TolB, C-terminal domain"/>
    <property type="match status" value="1"/>
</dbReference>
<dbReference type="InterPro" id="IPR011042">
    <property type="entry name" value="6-blade_b-propeller_TolB-like"/>
</dbReference>
<dbReference type="NCBIfam" id="TIGR04183">
    <property type="entry name" value="Por_Secre_tail"/>
    <property type="match status" value="1"/>
</dbReference>
<evidence type="ECO:0000313" key="2">
    <source>
        <dbReference type="EMBL" id="HEA87000.1"/>
    </source>
</evidence>
<proteinExistence type="predicted"/>
<dbReference type="PANTHER" id="PTHR35580">
    <property type="entry name" value="CELL SURFACE GLYCOPROTEIN (S-LAYER PROTEIN)-LIKE PROTEIN"/>
    <property type="match status" value="1"/>
</dbReference>
<gene>
    <name evidence="3" type="ORF">ENP62_01325</name>
    <name evidence="2" type="ORF">ENP94_03205</name>
    <name evidence="4" type="ORF">ENS16_04425</name>
</gene>
<dbReference type="AlphaFoldDB" id="A0A7C1NTK5"/>
<name>A0A7C1NTK5_UNCW3</name>
<dbReference type="EMBL" id="DSKA01000101">
    <property type="protein sequence ID" value="HEE18178.1"/>
    <property type="molecule type" value="Genomic_DNA"/>
</dbReference>
<accession>A0A7C1NTK5</accession>
<dbReference type="SUPFAM" id="SSF50998">
    <property type="entry name" value="Quinoprotein alcohol dehydrogenase-like"/>
    <property type="match status" value="1"/>
</dbReference>
<dbReference type="Pfam" id="PF18962">
    <property type="entry name" value="Por_Secre_tail"/>
    <property type="match status" value="1"/>
</dbReference>
<evidence type="ECO:0000313" key="4">
    <source>
        <dbReference type="EMBL" id="HFJ53917.1"/>
    </source>
</evidence>
<dbReference type="EMBL" id="DSLG01000004">
    <property type="protein sequence ID" value="HEA87000.1"/>
    <property type="molecule type" value="Genomic_DNA"/>
</dbReference>
<dbReference type="InterPro" id="IPR011047">
    <property type="entry name" value="Quinoprotein_ADH-like_sf"/>
</dbReference>
<evidence type="ECO:0000313" key="3">
    <source>
        <dbReference type="EMBL" id="HEE18178.1"/>
    </source>
</evidence>
<protein>
    <submittedName>
        <fullName evidence="2">T9SS type A sorting domain-containing protein</fullName>
    </submittedName>
</protein>
<dbReference type="EMBL" id="DSTU01000005">
    <property type="protein sequence ID" value="HFJ53917.1"/>
    <property type="molecule type" value="Genomic_DNA"/>
</dbReference>
<comment type="caution">
    <text evidence="2">The sequence shown here is derived from an EMBL/GenBank/DDBJ whole genome shotgun (WGS) entry which is preliminary data.</text>
</comment>
<sequence>MHPKNLRGGKMTRPVMFLITLLPALAVAQLDTLWLRTIDGGPGLEDVFSDMVVDDSGFVYITGATATASLTTDIFVRKYRPDGTVVWTATYNGRANQDDSASALVVDSLGNVFVCGWTMDTLMDMDMITIKYSPTGQLLWAKRWFRAVNRDDAAHALALDQQGRVIVTGYCSDASYNIDYCTICYNAQTGDTVWVRYYNRTPENDEDIPYALCIDDSSNIYVTGTSYDDGTDYDITTIRYRPNGTQTWLRRKNNWPWVGDDYGLKIAFDPTTRSVLVAGTVWDDNQDYNYFTMKYRATNGDSLWYRTYNRYPANNEDLLTALALDPAGNVFVTGTSFDDVTDYDIATVSYTASGMPRWTQRYDADGFEDTGAEITVDSLSQIFVLGTGESRINRMDMTILKYDNAGNPLYVWSWDNPAVHREDWGYRIAVHSPKYIFAAGTTTDDTANQDLLLMKLYEVLHDFAVRTLLTPESLYISDTLFPMAVISNLAINPDSCRAYLKIEPGPYLDSSWLVLTPGAFDTVQFALLLADTTGVITVTCWVNLAADERRFNDTLIRTVIVWQETTGLAENRPADTRLVVTITPNPIRTQAQINFSLPPEPAVTLRLFDRTGALVQQFPIQTVNGRTRFRLDLKNLPAGVYFLKADRVDVPLNAKVVIQH</sequence>
<dbReference type="InterPro" id="IPR052918">
    <property type="entry name" value="Motility_Chemotaxis_Reg"/>
</dbReference>
<dbReference type="InterPro" id="IPR026444">
    <property type="entry name" value="Secre_tail"/>
</dbReference>
<evidence type="ECO:0000259" key="1">
    <source>
        <dbReference type="Pfam" id="PF18962"/>
    </source>
</evidence>
<dbReference type="PANTHER" id="PTHR35580:SF1">
    <property type="entry name" value="PHYTASE-LIKE DOMAIN-CONTAINING PROTEIN"/>
    <property type="match status" value="1"/>
</dbReference>
<reference evidence="2" key="1">
    <citation type="journal article" date="2020" name="mSystems">
        <title>Genome- and Community-Level Interaction Insights into Carbon Utilization and Element Cycling Functions of Hydrothermarchaeota in Hydrothermal Sediment.</title>
        <authorList>
            <person name="Zhou Z."/>
            <person name="Liu Y."/>
            <person name="Xu W."/>
            <person name="Pan J."/>
            <person name="Luo Z.H."/>
            <person name="Li M."/>
        </authorList>
    </citation>
    <scope>NUCLEOTIDE SEQUENCE [LARGE SCALE GENOMIC DNA]</scope>
    <source>
        <strain evidence="3">SpSt-236</strain>
        <strain evidence="2">SpSt-265</strain>
        <strain evidence="4">SpSt-465</strain>
    </source>
</reference>
<feature type="domain" description="Secretion system C-terminal sorting" evidence="1">
    <location>
        <begin position="584"/>
        <end position="649"/>
    </location>
</feature>